<evidence type="ECO:0008006" key="3">
    <source>
        <dbReference type="Google" id="ProtNLM"/>
    </source>
</evidence>
<proteinExistence type="predicted"/>
<dbReference type="RefSeq" id="WP_178943126.1">
    <property type="nucleotide sequence ID" value="NZ_JAIWJG010000028.1"/>
</dbReference>
<organism evidence="1 2">
    <name type="scientific">Furfurilactobacillus milii</name>
    <dbReference type="NCBI Taxonomy" id="2888272"/>
    <lineage>
        <taxon>Bacteria</taxon>
        <taxon>Bacillati</taxon>
        <taxon>Bacillota</taxon>
        <taxon>Bacilli</taxon>
        <taxon>Lactobacillales</taxon>
        <taxon>Lactobacillaceae</taxon>
        <taxon>Furfurilactobacillus</taxon>
    </lineage>
</organism>
<reference evidence="1" key="1">
    <citation type="submission" date="2022-06" db="EMBL/GenBank/DDBJ databases">
        <title>Antifungal cultures and metabolites of lactic acid bacteria for use in dairy fermentations.</title>
        <authorList>
            <person name="Zhao Z."/>
            <person name="Gaenzle M."/>
        </authorList>
    </citation>
    <scope>NUCLEOTIDE SEQUENCE</scope>
    <source>
        <strain evidence="1">FUA3126</strain>
    </source>
</reference>
<evidence type="ECO:0000313" key="2">
    <source>
        <dbReference type="Proteomes" id="UP001152867"/>
    </source>
</evidence>
<keyword evidence="2" id="KW-1185">Reference proteome</keyword>
<name>A0ABT6DCX1_9LACO</name>
<dbReference type="Proteomes" id="UP001152867">
    <property type="component" value="Unassembled WGS sequence"/>
</dbReference>
<protein>
    <recommendedName>
        <fullName evidence="3">Phage portal protein</fullName>
    </recommendedName>
</protein>
<comment type="caution">
    <text evidence="1">The sequence shown here is derived from an EMBL/GenBank/DDBJ whole genome shotgun (WGS) entry which is preliminary data.</text>
</comment>
<evidence type="ECO:0000313" key="1">
    <source>
        <dbReference type="EMBL" id="MDF9915000.1"/>
    </source>
</evidence>
<accession>A0ABT6DCX1</accession>
<sequence length="231" mass="25938">MEKNDLILPSQSAQNALEGYVNLRERFFLNGCIANGYSAAGSTLNSDSAMDSWLKEGRSLTELGTRMKTVACEVMICRSIEKGLLPFKYAFVYNTAHHHKYFRVFSDERGFHMTVNHVPAGNRPHRRAQYRDDENNNYQTFLKLGDLDEKNDVLFSSVDDEYLELDHGGKKIPNFVCLGIPQKGADIWATRIDLVGEMRSLTPGAFNTSAIGPSTIDPSEIAAYQKEESTD</sequence>
<gene>
    <name evidence="1" type="ORF">NNA32_12250</name>
</gene>
<dbReference type="EMBL" id="JANDJP010000030">
    <property type="protein sequence ID" value="MDF9915000.1"/>
    <property type="molecule type" value="Genomic_DNA"/>
</dbReference>